<proteinExistence type="predicted"/>
<dbReference type="InterPro" id="IPR036179">
    <property type="entry name" value="Ig-like_dom_sf"/>
</dbReference>
<feature type="transmembrane region" description="Helical" evidence="6">
    <location>
        <begin position="355"/>
        <end position="377"/>
    </location>
</feature>
<keyword evidence="5" id="KW-0393">Immunoglobulin domain</keyword>
<dbReference type="SMART" id="SM00409">
    <property type="entry name" value="IG"/>
    <property type="match status" value="3"/>
</dbReference>
<comment type="subcellular location">
    <subcellularLocation>
        <location evidence="1">Membrane</location>
        <topology evidence="1">Single-pass type I membrane protein</topology>
    </subcellularLocation>
</comment>
<dbReference type="InterPro" id="IPR013783">
    <property type="entry name" value="Ig-like_fold"/>
</dbReference>
<evidence type="ECO:0000256" key="5">
    <source>
        <dbReference type="ARBA" id="ARBA00023319"/>
    </source>
</evidence>
<evidence type="ECO:0000313" key="10">
    <source>
        <dbReference type="RefSeq" id="XP_031571683.1"/>
    </source>
</evidence>
<keyword evidence="6" id="KW-0812">Transmembrane</keyword>
<keyword evidence="9" id="KW-1185">Reference proteome</keyword>
<dbReference type="PANTHER" id="PTHR11640:SF31">
    <property type="entry name" value="IRREGULAR CHIASM C-ROUGHEST PROTEIN-RELATED"/>
    <property type="match status" value="1"/>
</dbReference>
<dbReference type="OrthoDB" id="5970915at2759"/>
<evidence type="ECO:0000256" key="3">
    <source>
        <dbReference type="ARBA" id="ARBA00023157"/>
    </source>
</evidence>
<dbReference type="GO" id="GO:0050839">
    <property type="term" value="F:cell adhesion molecule binding"/>
    <property type="evidence" value="ECO:0007669"/>
    <property type="project" value="TreeGrafter"/>
</dbReference>
<evidence type="ECO:0000256" key="4">
    <source>
        <dbReference type="ARBA" id="ARBA00023180"/>
    </source>
</evidence>
<dbReference type="KEGG" id="aten:116305849"/>
<evidence type="ECO:0000256" key="7">
    <source>
        <dbReference type="SAM" id="SignalP"/>
    </source>
</evidence>
<keyword evidence="2 6" id="KW-0472">Membrane</keyword>
<dbReference type="GO" id="GO:0005911">
    <property type="term" value="C:cell-cell junction"/>
    <property type="evidence" value="ECO:0007669"/>
    <property type="project" value="TreeGrafter"/>
</dbReference>
<keyword evidence="7" id="KW-0732">Signal</keyword>
<dbReference type="RefSeq" id="XP_031571683.1">
    <property type="nucleotide sequence ID" value="XM_031715823.1"/>
</dbReference>
<evidence type="ECO:0000259" key="8">
    <source>
        <dbReference type="PROSITE" id="PS50835"/>
    </source>
</evidence>
<dbReference type="InterPro" id="IPR007110">
    <property type="entry name" value="Ig-like_dom"/>
</dbReference>
<feature type="chain" id="PRO_5028081107" evidence="7">
    <location>
        <begin position="26"/>
        <end position="418"/>
    </location>
</feature>
<dbReference type="Gene3D" id="2.60.40.10">
    <property type="entry name" value="Immunoglobulins"/>
    <property type="match status" value="3"/>
</dbReference>
<dbReference type="InParanoid" id="A0A6P8J0I3"/>
<name>A0A6P8J0I3_ACTTE</name>
<feature type="signal peptide" evidence="7">
    <location>
        <begin position="1"/>
        <end position="25"/>
    </location>
</feature>
<protein>
    <submittedName>
        <fullName evidence="10">Uncharacterized protein LOC116305849</fullName>
    </submittedName>
</protein>
<gene>
    <name evidence="10" type="primary">LOC116305849</name>
</gene>
<feature type="domain" description="Ig-like" evidence="8">
    <location>
        <begin position="246"/>
        <end position="346"/>
    </location>
</feature>
<accession>A0A6P8J0I3</accession>
<organism evidence="9 10">
    <name type="scientific">Actinia tenebrosa</name>
    <name type="common">Australian red waratah sea anemone</name>
    <dbReference type="NCBI Taxonomy" id="6105"/>
    <lineage>
        <taxon>Eukaryota</taxon>
        <taxon>Metazoa</taxon>
        <taxon>Cnidaria</taxon>
        <taxon>Anthozoa</taxon>
        <taxon>Hexacorallia</taxon>
        <taxon>Actiniaria</taxon>
        <taxon>Actiniidae</taxon>
        <taxon>Actinia</taxon>
    </lineage>
</organism>
<reference evidence="10" key="1">
    <citation type="submission" date="2025-08" db="UniProtKB">
        <authorList>
            <consortium name="RefSeq"/>
        </authorList>
    </citation>
    <scope>IDENTIFICATION</scope>
    <source>
        <tissue evidence="10">Tentacle</tissue>
    </source>
</reference>
<dbReference type="FunCoup" id="A0A6P8J0I3">
    <property type="interactions" value="1290"/>
</dbReference>
<sequence>MAWFHSFFAICYAILFIFFVVPASGIPEVTEPYPGHVVGIEGENISITCVLIDLENDTTHDNVTKIEFYKITSRFGDKRRIVNDGKYSYDHKTDYFRGVPRWNGTLIINNITSHEAGQYECHVNDTYARYGFGISYIEKKDLPEIKLSEDKEVDFNTPVNLSCNLVKKGKKFSVKLVEIAWFKGNDKREEVKNLAENEKLLPNLTLNMEKPEDAGTYKCQLTSILRLQREYITTGKIQVKVIPAFPRNQMLLGDDNEIIKTESESATMNCGAKGNPIQIIWQKHGRSETTRTSLTQTTNSSKYIFDSTTNYEGFKLEIHDLDYDDRGEYYCCIKYNASLEKCQEFTLRVKDPLGWLWPLIGIICEAILIILILLIAAKFKAKKEKTYRSDANTELSYTISNEGSKGHIRLRNTGATTN</sequence>
<evidence type="ECO:0000256" key="2">
    <source>
        <dbReference type="ARBA" id="ARBA00023136"/>
    </source>
</evidence>
<evidence type="ECO:0000313" key="9">
    <source>
        <dbReference type="Proteomes" id="UP000515163"/>
    </source>
</evidence>
<dbReference type="InterPro" id="IPR051275">
    <property type="entry name" value="Cell_adhesion_signaling"/>
</dbReference>
<keyword evidence="4" id="KW-0325">Glycoprotein</keyword>
<dbReference type="InterPro" id="IPR013151">
    <property type="entry name" value="Immunoglobulin_dom"/>
</dbReference>
<dbReference type="PANTHER" id="PTHR11640">
    <property type="entry name" value="NEPHRIN"/>
    <property type="match status" value="1"/>
</dbReference>
<feature type="domain" description="Ig-like" evidence="8">
    <location>
        <begin position="143"/>
        <end position="233"/>
    </location>
</feature>
<feature type="domain" description="Ig-like" evidence="8">
    <location>
        <begin position="27"/>
        <end position="125"/>
    </location>
</feature>
<dbReference type="GO" id="GO:0098609">
    <property type="term" value="P:cell-cell adhesion"/>
    <property type="evidence" value="ECO:0007669"/>
    <property type="project" value="TreeGrafter"/>
</dbReference>
<dbReference type="Proteomes" id="UP000515163">
    <property type="component" value="Unplaced"/>
</dbReference>
<dbReference type="Pfam" id="PF00047">
    <property type="entry name" value="ig"/>
    <property type="match status" value="1"/>
</dbReference>
<keyword evidence="3" id="KW-1015">Disulfide bond</keyword>
<keyword evidence="6" id="KW-1133">Transmembrane helix</keyword>
<evidence type="ECO:0000256" key="1">
    <source>
        <dbReference type="ARBA" id="ARBA00004479"/>
    </source>
</evidence>
<dbReference type="SUPFAM" id="SSF48726">
    <property type="entry name" value="Immunoglobulin"/>
    <property type="match status" value="3"/>
</dbReference>
<dbReference type="GO" id="GO:0005886">
    <property type="term" value="C:plasma membrane"/>
    <property type="evidence" value="ECO:0007669"/>
    <property type="project" value="TreeGrafter"/>
</dbReference>
<dbReference type="PROSITE" id="PS50835">
    <property type="entry name" value="IG_LIKE"/>
    <property type="match status" value="3"/>
</dbReference>
<dbReference type="AlphaFoldDB" id="A0A6P8J0I3"/>
<evidence type="ECO:0000256" key="6">
    <source>
        <dbReference type="SAM" id="Phobius"/>
    </source>
</evidence>
<dbReference type="CDD" id="cd00096">
    <property type="entry name" value="Ig"/>
    <property type="match status" value="2"/>
</dbReference>
<dbReference type="GeneID" id="116305849"/>
<dbReference type="InterPro" id="IPR003599">
    <property type="entry name" value="Ig_sub"/>
</dbReference>